<dbReference type="Pfam" id="PF01899">
    <property type="entry name" value="MNHE"/>
    <property type="match status" value="1"/>
</dbReference>
<organism evidence="8 9">
    <name type="scientific">Orrella daihaiensis</name>
    <dbReference type="NCBI Taxonomy" id="2782176"/>
    <lineage>
        <taxon>Bacteria</taxon>
        <taxon>Pseudomonadati</taxon>
        <taxon>Pseudomonadota</taxon>
        <taxon>Betaproteobacteria</taxon>
        <taxon>Burkholderiales</taxon>
        <taxon>Alcaligenaceae</taxon>
        <taxon>Orrella</taxon>
    </lineage>
</organism>
<dbReference type="EMBL" id="CP063982">
    <property type="protein sequence ID" value="UOD50444.1"/>
    <property type="molecule type" value="Genomic_DNA"/>
</dbReference>
<feature type="transmembrane region" description="Helical" evidence="7">
    <location>
        <begin position="20"/>
        <end position="40"/>
    </location>
</feature>
<accession>A0ABY4AJI3</accession>
<protein>
    <submittedName>
        <fullName evidence="8">Na+/H+ antiporter subunit E</fullName>
    </submittedName>
</protein>
<evidence type="ECO:0000313" key="8">
    <source>
        <dbReference type="EMBL" id="UOD50444.1"/>
    </source>
</evidence>
<dbReference type="RefSeq" id="WP_243478846.1">
    <property type="nucleotide sequence ID" value="NZ_CP063982.1"/>
</dbReference>
<comment type="similarity">
    <text evidence="2">Belongs to the CPA3 antiporters (TC 2.A.63) subunit E family.</text>
</comment>
<comment type="subcellular location">
    <subcellularLocation>
        <location evidence="1">Cell membrane</location>
        <topology evidence="1">Multi-pass membrane protein</topology>
    </subcellularLocation>
</comment>
<evidence type="ECO:0000256" key="5">
    <source>
        <dbReference type="ARBA" id="ARBA00022989"/>
    </source>
</evidence>
<evidence type="ECO:0000256" key="4">
    <source>
        <dbReference type="ARBA" id="ARBA00022692"/>
    </source>
</evidence>
<dbReference type="InterPro" id="IPR002758">
    <property type="entry name" value="Cation_antiport_E"/>
</dbReference>
<evidence type="ECO:0000256" key="3">
    <source>
        <dbReference type="ARBA" id="ARBA00022475"/>
    </source>
</evidence>
<dbReference type="PANTHER" id="PTHR34584">
    <property type="entry name" value="NA(+)/H(+) ANTIPORTER SUBUNIT E1"/>
    <property type="match status" value="1"/>
</dbReference>
<evidence type="ECO:0000256" key="6">
    <source>
        <dbReference type="ARBA" id="ARBA00023136"/>
    </source>
</evidence>
<dbReference type="Proteomes" id="UP000831607">
    <property type="component" value="Chromosome"/>
</dbReference>
<keyword evidence="5 7" id="KW-1133">Transmembrane helix</keyword>
<keyword evidence="6 7" id="KW-0472">Membrane</keyword>
<reference evidence="8 9" key="1">
    <citation type="submission" date="2020-11" db="EMBL/GenBank/DDBJ databases">
        <title>Algicoccus daihaiensis sp.nov., isolated from Daihai Lake in Inner Mongolia.</title>
        <authorList>
            <person name="Kai J."/>
        </authorList>
    </citation>
    <scope>NUCLEOTIDE SEQUENCE [LARGE SCALE GENOMIC DNA]</scope>
    <source>
        <strain evidence="9">f23</strain>
    </source>
</reference>
<dbReference type="PANTHER" id="PTHR34584:SF1">
    <property type="entry name" value="NA(+)_H(+) ANTIPORTER SUBUNIT E1"/>
    <property type="match status" value="1"/>
</dbReference>
<keyword evidence="4 7" id="KW-0812">Transmembrane</keyword>
<gene>
    <name evidence="8" type="ORF">DHf2319_00400</name>
</gene>
<evidence type="ECO:0000256" key="1">
    <source>
        <dbReference type="ARBA" id="ARBA00004651"/>
    </source>
</evidence>
<evidence type="ECO:0000256" key="7">
    <source>
        <dbReference type="SAM" id="Phobius"/>
    </source>
</evidence>
<keyword evidence="3" id="KW-1003">Cell membrane</keyword>
<keyword evidence="9" id="KW-1185">Reference proteome</keyword>
<evidence type="ECO:0000256" key="2">
    <source>
        <dbReference type="ARBA" id="ARBA00006228"/>
    </source>
</evidence>
<name>A0ABY4AJI3_9BURK</name>
<sequence length="160" mass="17374">MHIVVLFITLAALWLLWSGLYLPLMLALGAASVVLVIWLTRRFETIDHESVPVHLGFKVITYWAWLLKEIVVSSLQVTKIVLSPSMPISPKVVQVQSKSKGEVRQVIFGNSITLTPGTLTTDLDDNGLVTVHALTEEGADGVVNGDMNDRVAALPGFGGK</sequence>
<evidence type="ECO:0000313" key="9">
    <source>
        <dbReference type="Proteomes" id="UP000831607"/>
    </source>
</evidence>
<proteinExistence type="inferred from homology"/>